<dbReference type="RefSeq" id="WP_154480490.1">
    <property type="nucleotide sequence ID" value="NZ_VUNF01000004.1"/>
</dbReference>
<dbReference type="AlphaFoldDB" id="A0A6I2TX96"/>
<organism evidence="1 2">
    <name type="scientific">Segatella copri</name>
    <dbReference type="NCBI Taxonomy" id="165179"/>
    <lineage>
        <taxon>Bacteria</taxon>
        <taxon>Pseudomonadati</taxon>
        <taxon>Bacteroidota</taxon>
        <taxon>Bacteroidia</taxon>
        <taxon>Bacteroidales</taxon>
        <taxon>Prevotellaceae</taxon>
        <taxon>Segatella</taxon>
    </lineage>
</organism>
<dbReference type="EMBL" id="VUNF01000004">
    <property type="protein sequence ID" value="MST76868.1"/>
    <property type="molecule type" value="Genomic_DNA"/>
</dbReference>
<gene>
    <name evidence="1" type="ORF">FYJ72_04010</name>
</gene>
<proteinExistence type="predicted"/>
<dbReference type="Proteomes" id="UP000450161">
    <property type="component" value="Unassembled WGS sequence"/>
</dbReference>
<accession>A0A6I2TX96</accession>
<reference evidence="1 2" key="1">
    <citation type="submission" date="2019-08" db="EMBL/GenBank/DDBJ databases">
        <title>In-depth cultivation of the pig gut microbiome towards novel bacterial diversity and tailored functional studies.</title>
        <authorList>
            <person name="Wylensek D."/>
            <person name="Hitch T.C.A."/>
            <person name="Clavel T."/>
        </authorList>
    </citation>
    <scope>NUCLEOTIDE SEQUENCE [LARGE SCALE GENOMIC DNA]</scope>
    <source>
        <strain evidence="1 2">LKV-178-WT-2C</strain>
    </source>
</reference>
<sequence>MAVKSIHKNQSSGNKKPTISQREFARLWNLLLTKVRLVAKDANNFPATILTMDQNDEHVDDTLFVVERLSSDHEFIEEMTERTGSLISLVIEKWGGITIQAIKQNY</sequence>
<protein>
    <submittedName>
        <fullName evidence="1">Uncharacterized protein</fullName>
    </submittedName>
</protein>
<name>A0A6I2TX96_9BACT</name>
<evidence type="ECO:0000313" key="2">
    <source>
        <dbReference type="Proteomes" id="UP000450161"/>
    </source>
</evidence>
<evidence type="ECO:0000313" key="1">
    <source>
        <dbReference type="EMBL" id="MST76868.1"/>
    </source>
</evidence>
<comment type="caution">
    <text evidence="1">The sequence shown here is derived from an EMBL/GenBank/DDBJ whole genome shotgun (WGS) entry which is preliminary data.</text>
</comment>